<keyword evidence="4" id="KW-1185">Reference proteome</keyword>
<comment type="caution">
    <text evidence="3">The sequence shown here is derived from an EMBL/GenBank/DDBJ whole genome shotgun (WGS) entry which is preliminary data.</text>
</comment>
<keyword evidence="1" id="KW-1133">Transmembrane helix</keyword>
<evidence type="ECO:0000256" key="1">
    <source>
        <dbReference type="SAM" id="Phobius"/>
    </source>
</evidence>
<feature type="domain" description="DUF7358" evidence="2">
    <location>
        <begin position="10"/>
        <end position="270"/>
    </location>
</feature>
<organism evidence="3 4">
    <name type="scientific">Populus tomentosa</name>
    <name type="common">Chinese white poplar</name>
    <dbReference type="NCBI Taxonomy" id="118781"/>
    <lineage>
        <taxon>Eukaryota</taxon>
        <taxon>Viridiplantae</taxon>
        <taxon>Streptophyta</taxon>
        <taxon>Embryophyta</taxon>
        <taxon>Tracheophyta</taxon>
        <taxon>Spermatophyta</taxon>
        <taxon>Magnoliopsida</taxon>
        <taxon>eudicotyledons</taxon>
        <taxon>Gunneridae</taxon>
        <taxon>Pentapetalae</taxon>
        <taxon>rosids</taxon>
        <taxon>fabids</taxon>
        <taxon>Malpighiales</taxon>
        <taxon>Salicaceae</taxon>
        <taxon>Saliceae</taxon>
        <taxon>Populus</taxon>
    </lineage>
</organism>
<keyword evidence="1" id="KW-0812">Transmembrane</keyword>
<evidence type="ECO:0000313" key="4">
    <source>
        <dbReference type="Proteomes" id="UP000886885"/>
    </source>
</evidence>
<reference evidence="3" key="1">
    <citation type="journal article" date="2020" name="bioRxiv">
        <title>Hybrid origin of Populus tomentosa Carr. identified through genome sequencing and phylogenomic analysis.</title>
        <authorList>
            <person name="An X."/>
            <person name="Gao K."/>
            <person name="Chen Z."/>
            <person name="Li J."/>
            <person name="Yang X."/>
            <person name="Yang X."/>
            <person name="Zhou J."/>
            <person name="Guo T."/>
            <person name="Zhao T."/>
            <person name="Huang S."/>
            <person name="Miao D."/>
            <person name="Khan W.U."/>
            <person name="Rao P."/>
            <person name="Ye M."/>
            <person name="Lei B."/>
            <person name="Liao W."/>
            <person name="Wang J."/>
            <person name="Ji L."/>
            <person name="Li Y."/>
            <person name="Guo B."/>
            <person name="Mustafa N.S."/>
            <person name="Li S."/>
            <person name="Yun Q."/>
            <person name="Keller S.R."/>
            <person name="Mao J."/>
            <person name="Zhang R."/>
            <person name="Strauss S.H."/>
        </authorList>
    </citation>
    <scope>NUCLEOTIDE SEQUENCE</scope>
    <source>
        <strain evidence="3">GM15</strain>
        <tissue evidence="3">Leaf</tissue>
    </source>
</reference>
<feature type="transmembrane region" description="Helical" evidence="1">
    <location>
        <begin position="46"/>
        <end position="65"/>
    </location>
</feature>
<dbReference type="PANTHER" id="PTHR47030">
    <property type="entry name" value="LIPASE CLASS 3 FAMILY PROTEIN"/>
    <property type="match status" value="1"/>
</dbReference>
<dbReference type="PANTHER" id="PTHR47030:SF2">
    <property type="entry name" value="LIPASE CLASS 3 FAMILY PROTEIN"/>
    <property type="match status" value="1"/>
</dbReference>
<dbReference type="EMBL" id="JAAWWB010000004">
    <property type="protein sequence ID" value="KAG6785258.1"/>
    <property type="molecule type" value="Genomic_DNA"/>
</dbReference>
<dbReference type="AlphaFoldDB" id="A0A8X8A9I0"/>
<name>A0A8X8A9I0_POPTO</name>
<sequence length="879" mass="98012">MATWGSSMVDSLRISTIILGLSNLTVVIVGGVLLFPVFPGCDVDRITIPVVMVSLAAAFKIFAMFNSGIAQKATAITILDSPPDTYVVDSINLLRRRVILSVTFMNKGFSYDLQRICLLLCFVTQFNKKKFLTEQQRYKTWLWWSRFALAMTLQQTATAIYLVFSVAEFISHDGTSSKCLAGTASNGNKWKTKLLIPFVITVCSVPLMHCFVGRSFYETQDDAWKAHYQEVFDHGIREALCCLGRVKYMGAPKEDEVYSVARLLGDLVAYHASGTGHLELLAGVLDGFSFAALLYAISADLALLQRHSESPKSHDEMVEAPREKIREAFAFHQFVILYCGGNKRNHMHSFANVACYSRLECENLFQRSHIQEKPEETFGLGHVILYAFSSLGWPSLSGDNWWRGHAAAFLKYVNLPPEALQHGRVCQEKCEAAYFVVVLHHQRSVVISVRGTETSEDLIMDGLGRECLLSRDDLDGLIKHVLSRSHSLYLAHHTHTKAYTKIDYNHYVVRCFCVFSPKPFSNSKLLSSHIQPDVKQRVESSFPHYGHSGIVEAARDLYIQIEGDLADNDTESENSSGLLSSLLGAGCKCDGYSLRIVGHSLGGAIAALLGLRQFDYLLNVEVCACGPLLKHAMTHGCGSTPSPSPKFIAHNNEFSTRLSVGSLLRLCAAAIVALAEDSKTDKALICRLARQFLFASKNQRGRIEVVDPSELHSAATTVEEPDHKDYVGSKKADHSYSLWNELDRTNSGGDTDDDNFESPFYDKAAVTNSLDDPVSQFLETVPRAENGSAGDDAEMFLPGLVIHMVPQQRHVSMPFWKGWSVQERVRNYNACLANREIFKDIVVSPNMFFDHLPWRCHNAMRKVLESQNDKGLLDVSQIM</sequence>
<dbReference type="Proteomes" id="UP000886885">
    <property type="component" value="Chromosome 2D"/>
</dbReference>
<proteinExistence type="predicted"/>
<dbReference type="OrthoDB" id="832069at2759"/>
<evidence type="ECO:0000313" key="3">
    <source>
        <dbReference type="EMBL" id="KAG6785258.1"/>
    </source>
</evidence>
<evidence type="ECO:0000259" key="2">
    <source>
        <dbReference type="Pfam" id="PF24057"/>
    </source>
</evidence>
<feature type="transmembrane region" description="Helical" evidence="1">
    <location>
        <begin position="12"/>
        <end position="34"/>
    </location>
</feature>
<dbReference type="InterPro" id="IPR055782">
    <property type="entry name" value="DUF7358"/>
</dbReference>
<keyword evidence="1" id="KW-0472">Membrane</keyword>
<gene>
    <name evidence="3" type="ORF">POTOM_010988</name>
</gene>
<dbReference type="Pfam" id="PF24057">
    <property type="entry name" value="DUF7358"/>
    <property type="match status" value="1"/>
</dbReference>
<protein>
    <recommendedName>
        <fullName evidence="2">DUF7358 domain-containing protein</fullName>
    </recommendedName>
</protein>
<accession>A0A8X8A9I0</accession>